<dbReference type="Proteomes" id="UP000618051">
    <property type="component" value="Unassembled WGS sequence"/>
</dbReference>
<keyword evidence="2 3" id="KW-0342">GTP-binding</keyword>
<dbReference type="EMBL" id="JADDUC010000029">
    <property type="protein sequence ID" value="KAG0123366.1"/>
    <property type="molecule type" value="Genomic_DNA"/>
</dbReference>
<evidence type="ECO:0000256" key="1">
    <source>
        <dbReference type="ARBA" id="ARBA00022741"/>
    </source>
</evidence>
<dbReference type="InterPro" id="IPR030379">
    <property type="entry name" value="G_SEPTIN_dom"/>
</dbReference>
<dbReference type="PANTHER" id="PTHR18884">
    <property type="entry name" value="SEPTIN"/>
    <property type="match status" value="1"/>
</dbReference>
<protein>
    <recommendedName>
        <fullName evidence="4">Septin-type G domain-containing protein</fullName>
    </recommendedName>
</protein>
<evidence type="ECO:0000313" key="5">
    <source>
        <dbReference type="EMBL" id="KAG0123366.1"/>
    </source>
</evidence>
<proteinExistence type="inferred from homology"/>
<dbReference type="EMBL" id="JADDUC020000002">
    <property type="protein sequence ID" value="KAI1241658.1"/>
    <property type="molecule type" value="Genomic_DNA"/>
</dbReference>
<evidence type="ECO:0000256" key="2">
    <source>
        <dbReference type="ARBA" id="ARBA00023134"/>
    </source>
</evidence>
<accession>A0A835NWA9</accession>
<feature type="domain" description="Septin-type G" evidence="4">
    <location>
        <begin position="32"/>
        <end position="300"/>
    </location>
</feature>
<reference evidence="6" key="3">
    <citation type="submission" date="2022-01" db="EMBL/GenBank/DDBJ databases">
        <authorList>
            <person name="Rubenstein D.R."/>
        </authorList>
    </citation>
    <scope>NUCLEOTIDE SEQUENCE</scope>
    <source>
        <strain evidence="6">SS15</strain>
        <tissue evidence="6">Liver</tissue>
    </source>
</reference>
<evidence type="ECO:0000256" key="3">
    <source>
        <dbReference type="RuleBase" id="RU004560"/>
    </source>
</evidence>
<dbReference type="CDD" id="cd01850">
    <property type="entry name" value="CDC_Septin"/>
    <property type="match status" value="1"/>
</dbReference>
<keyword evidence="1 3" id="KW-0547">Nucleotide-binding</keyword>
<dbReference type="GO" id="GO:0005525">
    <property type="term" value="F:GTP binding"/>
    <property type="evidence" value="ECO:0007669"/>
    <property type="project" value="UniProtKB-KW"/>
</dbReference>
<organism evidence="5">
    <name type="scientific">Lamprotornis superbus</name>
    <dbReference type="NCBI Taxonomy" id="245042"/>
    <lineage>
        <taxon>Eukaryota</taxon>
        <taxon>Metazoa</taxon>
        <taxon>Chordata</taxon>
        <taxon>Craniata</taxon>
        <taxon>Vertebrata</taxon>
        <taxon>Euteleostomi</taxon>
        <taxon>Archelosauria</taxon>
        <taxon>Archosauria</taxon>
        <taxon>Dinosauria</taxon>
        <taxon>Saurischia</taxon>
        <taxon>Theropoda</taxon>
        <taxon>Coelurosauria</taxon>
        <taxon>Aves</taxon>
        <taxon>Neognathae</taxon>
        <taxon>Neoaves</taxon>
        <taxon>Telluraves</taxon>
        <taxon>Australaves</taxon>
        <taxon>Passeriformes</taxon>
        <taxon>Sturnidae</taxon>
        <taxon>Lamprotornis</taxon>
    </lineage>
</organism>
<reference evidence="6 7" key="2">
    <citation type="journal article" date="2021" name="J. Hered.">
        <title>Feather Gene Expression Elucidates the Developmental Basis of Plumage Iridescence in African Starlings.</title>
        <authorList>
            <person name="Rubenstein D.R."/>
            <person name="Corvelo A."/>
            <person name="MacManes M.D."/>
            <person name="Maia R."/>
            <person name="Narzisi G."/>
            <person name="Rousaki A."/>
            <person name="Vandenabeele P."/>
            <person name="Shawkey M.D."/>
            <person name="Solomon J."/>
        </authorList>
    </citation>
    <scope>NUCLEOTIDE SEQUENCE [LARGE SCALE GENOMIC DNA]</scope>
    <source>
        <strain evidence="6">SS15</strain>
    </source>
</reference>
<comment type="caution">
    <text evidence="5">The sequence shown here is derived from an EMBL/GenBank/DDBJ whole genome shotgun (WGS) entry which is preliminary data.</text>
</comment>
<dbReference type="PROSITE" id="PS51719">
    <property type="entry name" value="G_SEPTIN"/>
    <property type="match status" value="1"/>
</dbReference>
<reference evidence="5" key="1">
    <citation type="submission" date="2020-10" db="EMBL/GenBank/DDBJ databases">
        <title>Feather gene expression reveals the developmental basis of iridescence in African starlings.</title>
        <authorList>
            <person name="Rubenstein D.R."/>
        </authorList>
    </citation>
    <scope>NUCLEOTIDE SEQUENCE</scope>
    <source>
        <strain evidence="5">SS15</strain>
        <tissue evidence="5">Liver</tissue>
    </source>
</reference>
<dbReference type="InterPro" id="IPR016491">
    <property type="entry name" value="Septin"/>
</dbReference>
<name>A0A835NWA9_9PASS</name>
<dbReference type="SUPFAM" id="SSF52540">
    <property type="entry name" value="P-loop containing nucleoside triphosphate hydrolases"/>
    <property type="match status" value="1"/>
</dbReference>
<dbReference type="Pfam" id="PF00735">
    <property type="entry name" value="Septin"/>
    <property type="match status" value="1"/>
</dbReference>
<keyword evidence="7" id="KW-1185">Reference proteome</keyword>
<dbReference type="OrthoDB" id="416553at2759"/>
<gene>
    <name evidence="6" type="ORF">IHE44_0005142</name>
    <name evidence="5" type="ORF">IHE44_007454</name>
</gene>
<dbReference type="AlphaFoldDB" id="A0A835NWA9"/>
<comment type="similarity">
    <text evidence="3">Belongs to the TRAFAC class TrmE-Era-EngA-EngB-Septin-like GTPase superfamily. Septin GTPase family.</text>
</comment>
<evidence type="ECO:0000313" key="7">
    <source>
        <dbReference type="Proteomes" id="UP000618051"/>
    </source>
</evidence>
<evidence type="ECO:0000313" key="6">
    <source>
        <dbReference type="EMBL" id="KAI1241658.1"/>
    </source>
</evidence>
<sequence>MRQNVGCRTLSLSAHVGFDSLPDQLIRKSIKHGFCFNVLCIGETGIGKSALMSSLFNTNFEDCPSTHFLSSVRLRAQTYELQESNVLLKLTIVKTVGFGDQVNKVDSYQPIVDYIDAQFEAYLEEELKVIRSLFSYHDTRIHVCLYFISPTGRSLKTIDLLTMRNLDSKVNIIPVIGKADSISKSELQEFKKKIMSELVSNGIRIYQFPTDDETISEINTMTNGYLPFAVVGSMEKVKIGNKMPSVIEDNAIEFLITINTAVVPQFCSLESHDLEKFMEVIEAKRLEFCLEMERKEEEIKQRIVQKVLTKFECLTLMHQEEELKLGEKKKLLEDEIAQFTEKKAITELIQSQVSISTPVSLKTQGLQKNQDFQLEVQCFHVRDEGTMNVGEQSKRESEKEELEREIHPGNFKNRLGSKTKLVQAPVHQEQVTVKAGRFSVVSQNNIAQNLRLIPDLTGLALVGLEIVQFMNPVIGNITETKDHNNLRPLLVMVVKQPEWKSLGSLCSLRVEWQEGFSSVGCKKLAGRDEVFGRSNPGTERRAAGVALPQQGWSSSSLVPPSPSEFASLHAPRAVLSRGDAVLGSSAMGCRAVRPVCTATSLTCTEISRTLQ</sequence>
<evidence type="ECO:0000259" key="4">
    <source>
        <dbReference type="PROSITE" id="PS51719"/>
    </source>
</evidence>
<dbReference type="InterPro" id="IPR027417">
    <property type="entry name" value="P-loop_NTPase"/>
</dbReference>
<dbReference type="Gene3D" id="3.40.50.300">
    <property type="entry name" value="P-loop containing nucleotide triphosphate hydrolases"/>
    <property type="match status" value="1"/>
</dbReference>